<protein>
    <submittedName>
        <fullName evidence="2">Uncharacterized protein</fullName>
    </submittedName>
</protein>
<keyword evidence="3" id="KW-1185">Reference proteome</keyword>
<accession>A0A7G9L1H2</accession>
<proteinExistence type="predicted"/>
<keyword evidence="1" id="KW-0732">Signal</keyword>
<name>A0A7G9L1H2_9SPHN</name>
<dbReference type="AlphaFoldDB" id="A0A7G9L1H2"/>
<evidence type="ECO:0000313" key="2">
    <source>
        <dbReference type="EMBL" id="QNM82471.1"/>
    </source>
</evidence>
<dbReference type="Proteomes" id="UP000515861">
    <property type="component" value="Chromosome"/>
</dbReference>
<evidence type="ECO:0000256" key="1">
    <source>
        <dbReference type="SAM" id="SignalP"/>
    </source>
</evidence>
<dbReference type="KEGG" id="ssau:H8M03_10735"/>
<organism evidence="2 3">
    <name type="scientific">Sphingomonas sabuli</name>
    <dbReference type="NCBI Taxonomy" id="2764186"/>
    <lineage>
        <taxon>Bacteria</taxon>
        <taxon>Pseudomonadati</taxon>
        <taxon>Pseudomonadota</taxon>
        <taxon>Alphaproteobacteria</taxon>
        <taxon>Sphingomonadales</taxon>
        <taxon>Sphingomonadaceae</taxon>
        <taxon>Sphingomonas</taxon>
    </lineage>
</organism>
<sequence>MKQNVFSGALVACVASAGMSAPAAAEPAAQLTSINGMAADGAAGALQSRGFTMISGSTNSMGYTYNYWWKPQDKTCVRTETSNGQVLTIADASSSDCHQGNGNAAAAVGVVAGAVLLGALLSHKSHHHDDDKHFANAQEEANYERGFTDGLHNAAYHNYQRSNAYSSGYAAGVDQRTANLGHHYDRGGYAPVTQFKDLQGARAAGGTEELGRRGFRQVDNFTSGDARYGIYWQPATRQCLQVIVANGRLEDIRDIQQHPKCR</sequence>
<dbReference type="EMBL" id="CP060697">
    <property type="protein sequence ID" value="QNM82471.1"/>
    <property type="molecule type" value="Genomic_DNA"/>
</dbReference>
<feature type="chain" id="PRO_5028866080" evidence="1">
    <location>
        <begin position="26"/>
        <end position="262"/>
    </location>
</feature>
<gene>
    <name evidence="2" type="ORF">H8M03_10735</name>
</gene>
<feature type="signal peptide" evidence="1">
    <location>
        <begin position="1"/>
        <end position="25"/>
    </location>
</feature>
<evidence type="ECO:0000313" key="3">
    <source>
        <dbReference type="Proteomes" id="UP000515861"/>
    </source>
</evidence>
<reference evidence="2 3" key="1">
    <citation type="submission" date="2020-08" db="EMBL/GenBank/DDBJ databases">
        <title>Sphingomonas sp. sand1-3 16S ribosomal RNA gene Genome sequencing and assembly.</title>
        <authorList>
            <person name="Kang M."/>
        </authorList>
    </citation>
    <scope>NUCLEOTIDE SEQUENCE [LARGE SCALE GENOMIC DNA]</scope>
    <source>
        <strain evidence="3">sand1-3</strain>
    </source>
</reference>